<evidence type="ECO:0000313" key="2">
    <source>
        <dbReference type="Proteomes" id="UP000277463"/>
    </source>
</evidence>
<accession>A0A3G8F0P8</accession>
<dbReference type="Proteomes" id="UP000277463">
    <property type="component" value="Segment"/>
</dbReference>
<evidence type="ECO:0000313" key="1">
    <source>
        <dbReference type="EMBL" id="AZF87588.1"/>
    </source>
</evidence>
<dbReference type="EMBL" id="MK024806">
    <property type="protein sequence ID" value="AZF87588.1"/>
    <property type="molecule type" value="Genomic_DNA"/>
</dbReference>
<name>A0A3G8F0P8_9CAUD</name>
<reference evidence="2" key="1">
    <citation type="submission" date="2018-10" db="EMBL/GenBank/DDBJ databases">
        <title>Complete genome sequence of Proteus mirabilis phage Mydo.</title>
        <authorList>
            <person name="Jones B.T."/>
            <person name="Lessor L."/>
            <person name="Newkirk H.N."/>
            <person name="O'Leary C.J."/>
            <person name="Liu M."/>
        </authorList>
    </citation>
    <scope>NUCLEOTIDE SEQUENCE [LARGE SCALE GENOMIC DNA]</scope>
</reference>
<organism evidence="1 2">
    <name type="scientific">Proteus phage Mydo</name>
    <dbReference type="NCBI Taxonomy" id="2483610"/>
    <lineage>
        <taxon>Viruses</taxon>
        <taxon>Duplodnaviria</taxon>
        <taxon>Heunggongvirae</taxon>
        <taxon>Uroviricota</taxon>
        <taxon>Caudoviricetes</taxon>
        <taxon>Vequintavirinae</taxon>
        <taxon>Mydovirus</taxon>
        <taxon>Mydovirus mydo</taxon>
    </lineage>
</organism>
<keyword evidence="2" id="KW-1185">Reference proteome</keyword>
<gene>
    <name evidence="1" type="ORF">CPT_Mydo_013</name>
</gene>
<proteinExistence type="predicted"/>
<protein>
    <submittedName>
        <fullName evidence="1">Uncharacterized protein</fullName>
    </submittedName>
</protein>
<sequence>MKKFLVIFVCITPLCVILSLSQPMYWEQICGAYAIGMATAAFRLNINNCKK</sequence>